<dbReference type="EMBL" id="NVUU01000086">
    <property type="protein sequence ID" value="PCI92754.1"/>
    <property type="molecule type" value="Genomic_DNA"/>
</dbReference>
<comment type="catalytic activity">
    <reaction evidence="3 4">
        <text>an acyl phosphate + H2O = a carboxylate + phosphate + H(+)</text>
        <dbReference type="Rhea" id="RHEA:14965"/>
        <dbReference type="ChEBI" id="CHEBI:15377"/>
        <dbReference type="ChEBI" id="CHEBI:15378"/>
        <dbReference type="ChEBI" id="CHEBI:29067"/>
        <dbReference type="ChEBI" id="CHEBI:43474"/>
        <dbReference type="ChEBI" id="CHEBI:59918"/>
        <dbReference type="EC" id="3.6.1.7"/>
    </reaction>
</comment>
<name>A0A2A4YDG2_UNCAE</name>
<evidence type="ECO:0000256" key="1">
    <source>
        <dbReference type="ARBA" id="ARBA00005614"/>
    </source>
</evidence>
<protein>
    <recommendedName>
        <fullName evidence="2 4">acylphosphatase</fullName>
        <ecNumber evidence="2 4">3.6.1.7</ecNumber>
    </recommendedName>
</protein>
<evidence type="ECO:0000313" key="8">
    <source>
        <dbReference type="Proteomes" id="UP000217838"/>
    </source>
</evidence>
<dbReference type="Proteomes" id="UP000217838">
    <property type="component" value="Unassembled WGS sequence"/>
</dbReference>
<dbReference type="EC" id="3.6.1.7" evidence="2 4"/>
<feature type="domain" description="Acylphosphatase-like" evidence="6">
    <location>
        <begin position="2"/>
        <end position="89"/>
    </location>
</feature>
<proteinExistence type="inferred from homology"/>
<dbReference type="InterPro" id="IPR001792">
    <property type="entry name" value="Acylphosphatase-like_dom"/>
</dbReference>
<dbReference type="Gene3D" id="3.30.70.100">
    <property type="match status" value="1"/>
</dbReference>
<dbReference type="PANTHER" id="PTHR47268:SF4">
    <property type="entry name" value="ACYLPHOSPHATASE"/>
    <property type="match status" value="1"/>
</dbReference>
<dbReference type="PROSITE" id="PS51160">
    <property type="entry name" value="ACYLPHOSPHATASE_3"/>
    <property type="match status" value="1"/>
</dbReference>
<reference evidence="8" key="1">
    <citation type="submission" date="2017-08" db="EMBL/GenBank/DDBJ databases">
        <title>A dynamic microbial community with high functional redundancy inhabits the cold, oxic subseafloor aquifer.</title>
        <authorList>
            <person name="Tully B.J."/>
            <person name="Wheat C.G."/>
            <person name="Glazer B.T."/>
            <person name="Huber J.A."/>
        </authorList>
    </citation>
    <scope>NUCLEOTIDE SEQUENCE [LARGE SCALE GENOMIC DNA]</scope>
</reference>
<evidence type="ECO:0000256" key="2">
    <source>
        <dbReference type="ARBA" id="ARBA00012150"/>
    </source>
</evidence>
<comment type="caution">
    <text evidence="7">The sequence shown here is derived from an EMBL/GenBank/DDBJ whole genome shotgun (WGS) entry which is preliminary data.</text>
</comment>
<dbReference type="InterPro" id="IPR020456">
    <property type="entry name" value="Acylphosphatase"/>
</dbReference>
<gene>
    <name evidence="7" type="ORF">COB11_06655</name>
</gene>
<evidence type="ECO:0000259" key="6">
    <source>
        <dbReference type="PROSITE" id="PS51160"/>
    </source>
</evidence>
<dbReference type="AlphaFoldDB" id="A0A2A4YDG2"/>
<accession>A0A2A4YDG2</accession>
<evidence type="ECO:0000313" key="7">
    <source>
        <dbReference type="EMBL" id="PCI92754.1"/>
    </source>
</evidence>
<organism evidence="7 8">
    <name type="scientific">Aerophobetes bacterium</name>
    <dbReference type="NCBI Taxonomy" id="2030807"/>
    <lineage>
        <taxon>Bacteria</taxon>
        <taxon>Candidatus Aerophobota</taxon>
    </lineage>
</organism>
<feature type="active site" evidence="4">
    <location>
        <position position="35"/>
    </location>
</feature>
<dbReference type="PANTHER" id="PTHR47268">
    <property type="entry name" value="ACYLPHOSPHATASE"/>
    <property type="match status" value="1"/>
</dbReference>
<dbReference type="PROSITE" id="PS00150">
    <property type="entry name" value="ACYLPHOSPHATASE_1"/>
    <property type="match status" value="1"/>
</dbReference>
<evidence type="ECO:0000256" key="4">
    <source>
        <dbReference type="PROSITE-ProRule" id="PRU00520"/>
    </source>
</evidence>
<dbReference type="SUPFAM" id="SSF54975">
    <property type="entry name" value="Acylphosphatase/BLUF domain-like"/>
    <property type="match status" value="1"/>
</dbReference>
<sequence>MHYHVVVKGRVQGVCFRATVCERAQNYDLSGTVKNLANEDVEIHAFGEEKIIDAFLESLKQDAGFGMVSSFSVKKDSLKNESRGFKIVH</sequence>
<dbReference type="InterPro" id="IPR036046">
    <property type="entry name" value="Acylphosphatase-like_dom_sf"/>
</dbReference>
<dbReference type="InterPro" id="IPR017968">
    <property type="entry name" value="Acylphosphatase_CS"/>
</dbReference>
<dbReference type="GO" id="GO:0003998">
    <property type="term" value="F:acylphosphatase activity"/>
    <property type="evidence" value="ECO:0007669"/>
    <property type="project" value="UniProtKB-EC"/>
</dbReference>
<dbReference type="Pfam" id="PF00708">
    <property type="entry name" value="Acylphosphatase"/>
    <property type="match status" value="1"/>
</dbReference>
<evidence type="ECO:0000256" key="3">
    <source>
        <dbReference type="ARBA" id="ARBA00047645"/>
    </source>
</evidence>
<feature type="active site" evidence="4">
    <location>
        <position position="17"/>
    </location>
</feature>
<comment type="similarity">
    <text evidence="1 5">Belongs to the acylphosphatase family.</text>
</comment>
<keyword evidence="4" id="KW-0378">Hydrolase</keyword>
<evidence type="ECO:0000256" key="5">
    <source>
        <dbReference type="RuleBase" id="RU004168"/>
    </source>
</evidence>